<accession>A0ABS2N3I9</accession>
<keyword evidence="2" id="KW-1185">Reference proteome</keyword>
<gene>
    <name evidence="1" type="ORF">JOC48_003236</name>
</gene>
<reference evidence="1 2" key="1">
    <citation type="submission" date="2021-01" db="EMBL/GenBank/DDBJ databases">
        <title>Genomic Encyclopedia of Type Strains, Phase IV (KMG-IV): sequencing the most valuable type-strain genomes for metagenomic binning, comparative biology and taxonomic classification.</title>
        <authorList>
            <person name="Goeker M."/>
        </authorList>
    </citation>
    <scope>NUCLEOTIDE SEQUENCE [LARGE SCALE GENOMIC DNA]</scope>
    <source>
        <strain evidence="1 2">DSM 23711</strain>
    </source>
</reference>
<evidence type="ECO:0000313" key="2">
    <source>
        <dbReference type="Proteomes" id="UP001296943"/>
    </source>
</evidence>
<comment type="caution">
    <text evidence="1">The sequence shown here is derived from an EMBL/GenBank/DDBJ whole genome shotgun (WGS) entry which is preliminary data.</text>
</comment>
<name>A0ABS2N3I9_9BACI</name>
<organism evidence="1 2">
    <name type="scientific">Aquibacillus albus</name>
    <dbReference type="NCBI Taxonomy" id="1168171"/>
    <lineage>
        <taxon>Bacteria</taxon>
        <taxon>Bacillati</taxon>
        <taxon>Bacillota</taxon>
        <taxon>Bacilli</taxon>
        <taxon>Bacillales</taxon>
        <taxon>Bacillaceae</taxon>
        <taxon>Aquibacillus</taxon>
    </lineage>
</organism>
<dbReference type="Proteomes" id="UP001296943">
    <property type="component" value="Unassembled WGS sequence"/>
</dbReference>
<proteinExistence type="predicted"/>
<dbReference type="EMBL" id="JAFBDR010000020">
    <property type="protein sequence ID" value="MBM7572705.1"/>
    <property type="molecule type" value="Genomic_DNA"/>
</dbReference>
<sequence length="29" mass="3364">MKMKLFHIPKGVRHPEIGGFCQKMSGENY</sequence>
<protein>
    <submittedName>
        <fullName evidence="1">Uncharacterized protein</fullName>
    </submittedName>
</protein>
<evidence type="ECO:0000313" key="1">
    <source>
        <dbReference type="EMBL" id="MBM7572705.1"/>
    </source>
</evidence>